<dbReference type="Pfam" id="PF08393">
    <property type="entry name" value="DHC_N2"/>
    <property type="match status" value="1"/>
</dbReference>
<dbReference type="Gene3D" id="3.40.50.300">
    <property type="entry name" value="P-loop containing nucleotide triphosphate hydrolases"/>
    <property type="match status" value="2"/>
</dbReference>
<dbReference type="InterPro" id="IPR026983">
    <property type="entry name" value="DHC"/>
</dbReference>
<dbReference type="InterPro" id="IPR027417">
    <property type="entry name" value="P-loop_NTPase"/>
</dbReference>
<feature type="domain" description="Dynein heavy chain hydrolytic ATP-binding dynein motor region" evidence="2">
    <location>
        <begin position="677"/>
        <end position="1003"/>
    </location>
</feature>
<dbReference type="Gene3D" id="1.20.58.1120">
    <property type="match status" value="1"/>
</dbReference>
<evidence type="ECO:0008006" key="5">
    <source>
        <dbReference type="Google" id="ProtNLM"/>
    </source>
</evidence>
<dbReference type="Gene3D" id="1.10.287.2620">
    <property type="match status" value="1"/>
</dbReference>
<organism evidence="3 4">
    <name type="scientific">Diabrotica virgifera virgifera</name>
    <name type="common">western corn rootworm</name>
    <dbReference type="NCBI Taxonomy" id="50390"/>
    <lineage>
        <taxon>Eukaryota</taxon>
        <taxon>Metazoa</taxon>
        <taxon>Ecdysozoa</taxon>
        <taxon>Arthropoda</taxon>
        <taxon>Hexapoda</taxon>
        <taxon>Insecta</taxon>
        <taxon>Pterygota</taxon>
        <taxon>Neoptera</taxon>
        <taxon>Endopterygota</taxon>
        <taxon>Coleoptera</taxon>
        <taxon>Polyphaga</taxon>
        <taxon>Cucujiformia</taxon>
        <taxon>Chrysomeloidea</taxon>
        <taxon>Chrysomelidae</taxon>
        <taxon>Galerucinae</taxon>
        <taxon>Diabroticina</taxon>
        <taxon>Diabroticites</taxon>
        <taxon>Diabrotica</taxon>
    </lineage>
</organism>
<dbReference type="InterPro" id="IPR043157">
    <property type="entry name" value="Dynein_AAA1S"/>
</dbReference>
<dbReference type="PANTHER" id="PTHR45703">
    <property type="entry name" value="DYNEIN HEAVY CHAIN"/>
    <property type="match status" value="1"/>
</dbReference>
<reference evidence="3" key="1">
    <citation type="submission" date="2025-05" db="UniProtKB">
        <authorList>
            <consortium name="EnsemblMetazoa"/>
        </authorList>
    </citation>
    <scope>IDENTIFICATION</scope>
</reference>
<dbReference type="PANTHER" id="PTHR45703:SF28">
    <property type="entry name" value="DYNEINS HEAVY CHAIN"/>
    <property type="match status" value="1"/>
</dbReference>
<name>A0ABM5L0X3_DIAVI</name>
<dbReference type="GeneID" id="114334288"/>
<dbReference type="Gene3D" id="3.20.180.20">
    <property type="entry name" value="Dynein heavy chain, N-terminal domain 2"/>
    <property type="match status" value="1"/>
</dbReference>
<dbReference type="RefSeq" id="XP_050516093.1">
    <property type="nucleotide sequence ID" value="XM_050660136.1"/>
</dbReference>
<dbReference type="Gene3D" id="1.10.8.710">
    <property type="match status" value="1"/>
</dbReference>
<sequence length="1172" mass="134487">MRDWIETIPMTLKQLEETTRRYVMEYEILDIFWYSLQNEDFANKWIAIGWPLKVQQEAEATEIFLKEEEERFYKIQLNDEFSLQDRIDTLTAQVVAMSQLRDFARTADIALNMRKLWKSMKEAQEQGQLLNQRQKLFGVPVVPWENLIRLMKEFEPYNNLWGGASDWLRAHEIWMDNPINQIDAETIEHTVSDMYKMMVRSIKTFADIPTMQSVAIEIKNQIDEFKPLIPLLLALKNPGMKERHWEQFEQETGILLDFSTGLTFQDCLTMGVGEHADIMGHIADKATKEYAIEQTLNKMIGEWEDVKLELTPYKTTGTYIMKVSDEIQQLLDDQIVLTQQISFSPFKGPFEELIDDWEEKLKITAYVIEEWMDVQKQWMYLEPIFTSEDITKQLPVESKKYNAMERTWKRIMRSAVDNPQIIEFCGNRALLESLKDANHVLQIVQKGLSEYLEVKRMIFPRLFFLSDDELLEILSQARNPLAVQPHLKKCFENIAMLTFEEDLKITQMFSAEEECVDLDPPLYPTANVENWLVLVENSMKNTVRTQLGKSLLDLPLKERKVWVLSWPGQIVIACSQTFWTAGVEKGVTENMLMVFFTETMLVNLDALRGLVKGKLTFVQREILSALIVIEVHSRDVTQNLLDLKIQNVNDFDWISQLRYYWIEEQMRVRAVNAEFPYGYEYLGNSGRLVITPLTDRCYLTLTGALHLKFGGAPAGPAGTGKTETTKDLAKAFARQCVVFNCSDQLDFMAMGKFFKGLASSGAWACFDEFNRIDIEVLSVVAQQITTIQKAQQARLDVFFFEGTEIPLKESCAVFITMNPGYAGRTELPDNLKALFRPVSMMVPDYALIAEISLFSFGFSNAKQLANKITTTFKLSSEQLSSQDHYDFGMRAVKTVIAVAGNLKRERPEMDESQIVLRALLDVNVPKFLKDDLTLFSGIVSDLFPRMTEEEVDYGNLEKAIRASCIKLGLEDINEFVKKVIQLYETTIVRHGLMLVGPTGSGKTKCYRILKDAMTSLKGEPQPSGYPFQPVHAYVLNPKSITMGQLYGEFDLQTHEWTDGILPCLVRLGINAPNKDRRWYVFDGPVDAVWIENMNTVLDDNKKLCLSSGEIIKLRDTMTMMFEVADLAVASPATVSRCGMVYLEPAVLGLDPFVTCWLKRLPEVNNRTYGVIF</sequence>
<accession>A0ABM5L0X3</accession>
<dbReference type="EnsemblMetazoa" id="XM_050660136.1">
    <property type="protein sequence ID" value="XP_050516093.1"/>
    <property type="gene ID" value="LOC114334288"/>
</dbReference>
<evidence type="ECO:0000259" key="2">
    <source>
        <dbReference type="Pfam" id="PF12774"/>
    </source>
</evidence>
<dbReference type="Pfam" id="PF12774">
    <property type="entry name" value="AAA_6"/>
    <property type="match status" value="1"/>
</dbReference>
<dbReference type="InterPro" id="IPR042228">
    <property type="entry name" value="Dynein_linker_3"/>
</dbReference>
<feature type="domain" description="Dynein heavy chain linker" evidence="1">
    <location>
        <begin position="149"/>
        <end position="549"/>
    </location>
</feature>
<keyword evidence="4" id="KW-1185">Reference proteome</keyword>
<evidence type="ECO:0000313" key="4">
    <source>
        <dbReference type="Proteomes" id="UP001652700"/>
    </source>
</evidence>
<protein>
    <recommendedName>
        <fullName evidence="5">Dynein heavy chain 1, axonemal-like</fullName>
    </recommendedName>
</protein>
<proteinExistence type="predicted"/>
<dbReference type="InterPro" id="IPR035699">
    <property type="entry name" value="AAA_6"/>
</dbReference>
<dbReference type="SUPFAM" id="SSF52540">
    <property type="entry name" value="P-loop containing nucleoside triphosphate hydrolases"/>
    <property type="match status" value="2"/>
</dbReference>
<evidence type="ECO:0000313" key="3">
    <source>
        <dbReference type="EnsemblMetazoa" id="XP_050516093.1"/>
    </source>
</evidence>
<dbReference type="Gene3D" id="1.20.140.100">
    <property type="entry name" value="Dynein heavy chain, N-terminal domain 2"/>
    <property type="match status" value="1"/>
</dbReference>
<dbReference type="InterPro" id="IPR042222">
    <property type="entry name" value="Dynein_2_N"/>
</dbReference>
<dbReference type="InterPro" id="IPR013602">
    <property type="entry name" value="Dynein_heavy_linker"/>
</dbReference>
<evidence type="ECO:0000259" key="1">
    <source>
        <dbReference type="Pfam" id="PF08393"/>
    </source>
</evidence>
<dbReference type="Proteomes" id="UP001652700">
    <property type="component" value="Unplaced"/>
</dbReference>